<dbReference type="EMBL" id="BMJM01000002">
    <property type="protein sequence ID" value="GGE03020.1"/>
    <property type="molecule type" value="Genomic_DNA"/>
</dbReference>
<dbReference type="SMART" id="SM00867">
    <property type="entry name" value="YceI"/>
    <property type="match status" value="1"/>
</dbReference>
<evidence type="ECO:0000313" key="3">
    <source>
        <dbReference type="EMBL" id="GGE03020.1"/>
    </source>
</evidence>
<dbReference type="PANTHER" id="PTHR34406:SF1">
    <property type="entry name" value="PROTEIN YCEI"/>
    <property type="match status" value="1"/>
</dbReference>
<feature type="signal peptide" evidence="1">
    <location>
        <begin position="1"/>
        <end position="18"/>
    </location>
</feature>
<gene>
    <name evidence="3" type="ORF">GCM10011529_06830</name>
</gene>
<sequence length="203" mass="21226">MKFTALAVALVLAAPLSAQVPGVPGTSSPATVQAGTYKVDTSHTLVRFQVSHMGFSDFFGTFPGATGTLSLDPKNIAAAKLDISVPVATVSTTNATLDEELRGPEWIDAGKFPAMRFVSTKITQTGPKTAKIAGTITMHGITKPLVLDASFVGVGTNPMSKTYTTGFNAVGTLKRSDFGVAKYVPLISDKVEITIAVAFDKTK</sequence>
<dbReference type="Pfam" id="PF04264">
    <property type="entry name" value="YceI"/>
    <property type="match status" value="1"/>
</dbReference>
<feature type="chain" id="PRO_5036880785" evidence="1">
    <location>
        <begin position="19"/>
        <end position="203"/>
    </location>
</feature>
<protein>
    <submittedName>
        <fullName evidence="3">Polyisoprenoid-binding protein</fullName>
    </submittedName>
</protein>
<dbReference type="Gene3D" id="2.40.128.110">
    <property type="entry name" value="Lipid/polyisoprenoid-binding, YceI-like"/>
    <property type="match status" value="1"/>
</dbReference>
<keyword evidence="4" id="KW-1185">Reference proteome</keyword>
<dbReference type="SUPFAM" id="SSF101874">
    <property type="entry name" value="YceI-like"/>
    <property type="match status" value="1"/>
</dbReference>
<evidence type="ECO:0000256" key="1">
    <source>
        <dbReference type="SAM" id="SignalP"/>
    </source>
</evidence>
<evidence type="ECO:0000259" key="2">
    <source>
        <dbReference type="SMART" id="SM00867"/>
    </source>
</evidence>
<comment type="caution">
    <text evidence="3">The sequence shown here is derived from an EMBL/GenBank/DDBJ whole genome shotgun (WGS) entry which is preliminary data.</text>
</comment>
<dbReference type="AlphaFoldDB" id="A0A917E4L2"/>
<dbReference type="Proteomes" id="UP000635071">
    <property type="component" value="Unassembled WGS sequence"/>
</dbReference>
<feature type="domain" description="Lipid/polyisoprenoid-binding YceI-like" evidence="2">
    <location>
        <begin position="36"/>
        <end position="200"/>
    </location>
</feature>
<dbReference type="InterPro" id="IPR036761">
    <property type="entry name" value="TTHA0802/YceI-like_sf"/>
</dbReference>
<dbReference type="RefSeq" id="WP_188761530.1">
    <property type="nucleotide sequence ID" value="NZ_BMJM01000002.1"/>
</dbReference>
<keyword evidence="1" id="KW-0732">Signal</keyword>
<organism evidence="3 4">
    <name type="scientific">Sandarakinorhabdus glacialis</name>
    <dbReference type="NCBI Taxonomy" id="1614636"/>
    <lineage>
        <taxon>Bacteria</taxon>
        <taxon>Pseudomonadati</taxon>
        <taxon>Pseudomonadota</taxon>
        <taxon>Alphaproteobacteria</taxon>
        <taxon>Sphingomonadales</taxon>
        <taxon>Sphingosinicellaceae</taxon>
        <taxon>Sandarakinorhabdus</taxon>
    </lineage>
</organism>
<accession>A0A917E4L2</accession>
<reference evidence="3" key="2">
    <citation type="submission" date="2020-09" db="EMBL/GenBank/DDBJ databases">
        <authorList>
            <person name="Sun Q."/>
            <person name="Zhou Y."/>
        </authorList>
    </citation>
    <scope>NUCLEOTIDE SEQUENCE</scope>
    <source>
        <strain evidence="3">CGMCC 1.15519</strain>
    </source>
</reference>
<proteinExistence type="predicted"/>
<dbReference type="PANTHER" id="PTHR34406">
    <property type="entry name" value="PROTEIN YCEI"/>
    <property type="match status" value="1"/>
</dbReference>
<reference evidence="3" key="1">
    <citation type="journal article" date="2014" name="Int. J. Syst. Evol. Microbiol.">
        <title>Complete genome sequence of Corynebacterium casei LMG S-19264T (=DSM 44701T), isolated from a smear-ripened cheese.</title>
        <authorList>
            <consortium name="US DOE Joint Genome Institute (JGI-PGF)"/>
            <person name="Walter F."/>
            <person name="Albersmeier A."/>
            <person name="Kalinowski J."/>
            <person name="Ruckert C."/>
        </authorList>
    </citation>
    <scope>NUCLEOTIDE SEQUENCE</scope>
    <source>
        <strain evidence="3">CGMCC 1.15519</strain>
    </source>
</reference>
<dbReference type="InterPro" id="IPR007372">
    <property type="entry name" value="Lipid/polyisoprenoid-bd_YceI"/>
</dbReference>
<evidence type="ECO:0000313" key="4">
    <source>
        <dbReference type="Proteomes" id="UP000635071"/>
    </source>
</evidence>
<name>A0A917E4L2_9SPHN</name>